<organism evidence="1 2">
    <name type="scientific">Favolaschia claudopus</name>
    <dbReference type="NCBI Taxonomy" id="2862362"/>
    <lineage>
        <taxon>Eukaryota</taxon>
        <taxon>Fungi</taxon>
        <taxon>Dikarya</taxon>
        <taxon>Basidiomycota</taxon>
        <taxon>Agaricomycotina</taxon>
        <taxon>Agaricomycetes</taxon>
        <taxon>Agaricomycetidae</taxon>
        <taxon>Agaricales</taxon>
        <taxon>Marasmiineae</taxon>
        <taxon>Mycenaceae</taxon>
        <taxon>Favolaschia</taxon>
    </lineage>
</organism>
<dbReference type="AlphaFoldDB" id="A0AAV9ZVK7"/>
<sequence>MKSASPNTVVFAQCLPSPAAITCTVHRPPVPRLASSIAVCRSFVPRAYVRRASVLSVPHRKPGIFRCAKHEVRLTQSSRHEAELRSRDPNRLDIWTLSIRAIDSSACPTPSHRNGRKWDIPSRPSQIINMHRVLILLLRGAHCRSCKRLPHIPGMLLDLTCLARLFDGGTRSLFLISPTGTLAKGCPTVSSRRACLVLPPATRLRVILLRREE</sequence>
<keyword evidence="2" id="KW-1185">Reference proteome</keyword>
<protein>
    <submittedName>
        <fullName evidence="1">Uncharacterized protein</fullName>
    </submittedName>
</protein>
<evidence type="ECO:0000313" key="1">
    <source>
        <dbReference type="EMBL" id="KAK6992450.1"/>
    </source>
</evidence>
<reference evidence="1 2" key="1">
    <citation type="journal article" date="2024" name="J Genomics">
        <title>Draft genome sequencing and assembly of Favolaschia claudopus CIRM-BRFM 2984 isolated from oak limbs.</title>
        <authorList>
            <person name="Navarro D."/>
            <person name="Drula E."/>
            <person name="Chaduli D."/>
            <person name="Cazenave R."/>
            <person name="Ahrendt S."/>
            <person name="Wang J."/>
            <person name="Lipzen A."/>
            <person name="Daum C."/>
            <person name="Barry K."/>
            <person name="Grigoriev I.V."/>
            <person name="Favel A."/>
            <person name="Rosso M.N."/>
            <person name="Martin F."/>
        </authorList>
    </citation>
    <scope>NUCLEOTIDE SEQUENCE [LARGE SCALE GENOMIC DNA]</scope>
    <source>
        <strain evidence="1 2">CIRM-BRFM 2984</strain>
    </source>
</reference>
<name>A0AAV9ZVK7_9AGAR</name>
<proteinExistence type="predicted"/>
<comment type="caution">
    <text evidence="1">The sequence shown here is derived from an EMBL/GenBank/DDBJ whole genome shotgun (WGS) entry which is preliminary data.</text>
</comment>
<dbReference type="Proteomes" id="UP001362999">
    <property type="component" value="Unassembled WGS sequence"/>
</dbReference>
<gene>
    <name evidence="1" type="ORF">R3P38DRAFT_194320</name>
</gene>
<dbReference type="EMBL" id="JAWWNJ010000110">
    <property type="protein sequence ID" value="KAK6992450.1"/>
    <property type="molecule type" value="Genomic_DNA"/>
</dbReference>
<evidence type="ECO:0000313" key="2">
    <source>
        <dbReference type="Proteomes" id="UP001362999"/>
    </source>
</evidence>
<accession>A0AAV9ZVK7</accession>